<dbReference type="GO" id="GO:0046872">
    <property type="term" value="F:metal ion binding"/>
    <property type="evidence" value="ECO:0007669"/>
    <property type="project" value="UniProtKB-KW"/>
</dbReference>
<comment type="cofactor">
    <cofactor evidence="1">
        <name>heme b</name>
        <dbReference type="ChEBI" id="CHEBI:60344"/>
    </cofactor>
</comment>
<dbReference type="EMBL" id="GL376599">
    <property type="status" value="NOT_ANNOTATED_CDS"/>
    <property type="molecule type" value="Genomic_DNA"/>
</dbReference>
<protein>
    <recommendedName>
        <fullName evidence="8">Heme haloperoxidase family profile domain-containing protein</fullName>
    </recommendedName>
</protein>
<keyword evidence="2" id="KW-0575">Peroxidase</keyword>
<evidence type="ECO:0000256" key="6">
    <source>
        <dbReference type="ARBA" id="ARBA00023004"/>
    </source>
</evidence>
<keyword evidence="5" id="KW-0560">Oxidoreductase</keyword>
<proteinExistence type="inferred from homology"/>
<reference evidence="10" key="2">
    <citation type="submission" date="2010-04" db="EMBL/GenBank/DDBJ databases">
        <authorList>
            <person name="Buell R."/>
            <person name="Hamilton J."/>
            <person name="Hostetler J."/>
        </authorList>
    </citation>
    <scope>NUCLEOTIDE SEQUENCE [LARGE SCALE GENOMIC DNA]</scope>
    <source>
        <strain evidence="10">DAOM:BR144</strain>
    </source>
</reference>
<evidence type="ECO:0000256" key="3">
    <source>
        <dbReference type="ARBA" id="ARBA00022617"/>
    </source>
</evidence>
<name>K3WVQ8_GLOUD</name>
<sequence>MAPLMHSPRFRVLLLAIAALCASLLLFALPLVHARMLRVPLVAVRATRDFKQAVEADSHEYFRPPRTQTSGFPNSTATYHRAPCPCLNTLANHGYLPRDGKNVTPQMVKQAIVDVFNIAPSLADTLTSPLKPVFTLSDLSEHNFIEHDASLVHNDEYFQTDPSEVNVTMADDLFARAEKATEGVITKRVLAHFRAARERDSEKIDPEYSFSAKLQASAYAEAAAFLLGMGDYDSETISVADARSFLVDEQIPQGWKRSETTITTSVALYVAAKIKFLASFPWFVAAVE</sequence>
<evidence type="ECO:0000256" key="7">
    <source>
        <dbReference type="ARBA" id="ARBA00025795"/>
    </source>
</evidence>
<dbReference type="EnsemblProtists" id="PYU1_T009056">
    <property type="protein sequence ID" value="PYU1_T009056"/>
    <property type="gene ID" value="PYU1_G009038"/>
</dbReference>
<feature type="domain" description="Heme haloperoxidase family profile" evidence="8">
    <location>
        <begin position="57"/>
        <end position="272"/>
    </location>
</feature>
<dbReference type="STRING" id="431595.K3WVQ8"/>
<evidence type="ECO:0000256" key="4">
    <source>
        <dbReference type="ARBA" id="ARBA00022723"/>
    </source>
</evidence>
<dbReference type="PANTHER" id="PTHR33577">
    <property type="entry name" value="STERIGMATOCYSTIN BIOSYNTHESIS PEROXIDASE STCC-RELATED"/>
    <property type="match status" value="1"/>
</dbReference>
<reference evidence="9" key="3">
    <citation type="submission" date="2015-02" db="UniProtKB">
        <authorList>
            <consortium name="EnsemblProtists"/>
        </authorList>
    </citation>
    <scope>IDENTIFICATION</scope>
    <source>
        <strain evidence="9">DAOM BR144</strain>
    </source>
</reference>
<keyword evidence="10" id="KW-1185">Reference proteome</keyword>
<dbReference type="GO" id="GO:0004601">
    <property type="term" value="F:peroxidase activity"/>
    <property type="evidence" value="ECO:0007669"/>
    <property type="project" value="UniProtKB-KW"/>
</dbReference>
<evidence type="ECO:0000256" key="2">
    <source>
        <dbReference type="ARBA" id="ARBA00022559"/>
    </source>
</evidence>
<dbReference type="SUPFAM" id="SSF47571">
    <property type="entry name" value="Cloroperoxidase"/>
    <property type="match status" value="1"/>
</dbReference>
<evidence type="ECO:0000256" key="1">
    <source>
        <dbReference type="ARBA" id="ARBA00001970"/>
    </source>
</evidence>
<reference evidence="10" key="1">
    <citation type="journal article" date="2010" name="Genome Biol.">
        <title>Genome sequence of the necrotrophic plant pathogen Pythium ultimum reveals original pathogenicity mechanisms and effector repertoire.</title>
        <authorList>
            <person name="Levesque C.A."/>
            <person name="Brouwer H."/>
            <person name="Cano L."/>
            <person name="Hamilton J.P."/>
            <person name="Holt C."/>
            <person name="Huitema E."/>
            <person name="Raffaele S."/>
            <person name="Robideau G.P."/>
            <person name="Thines M."/>
            <person name="Win J."/>
            <person name="Zerillo M.M."/>
            <person name="Beakes G.W."/>
            <person name="Boore J.L."/>
            <person name="Busam D."/>
            <person name="Dumas B."/>
            <person name="Ferriera S."/>
            <person name="Fuerstenberg S.I."/>
            <person name="Gachon C.M."/>
            <person name="Gaulin E."/>
            <person name="Govers F."/>
            <person name="Grenville-Briggs L."/>
            <person name="Horner N."/>
            <person name="Hostetler J."/>
            <person name="Jiang R.H."/>
            <person name="Johnson J."/>
            <person name="Krajaejun T."/>
            <person name="Lin H."/>
            <person name="Meijer H.J."/>
            <person name="Moore B."/>
            <person name="Morris P."/>
            <person name="Phuntmart V."/>
            <person name="Puiu D."/>
            <person name="Shetty J."/>
            <person name="Stajich J.E."/>
            <person name="Tripathy S."/>
            <person name="Wawra S."/>
            <person name="van West P."/>
            <person name="Whitty B.R."/>
            <person name="Coutinho P.M."/>
            <person name="Henrissat B."/>
            <person name="Martin F."/>
            <person name="Thomas P.D."/>
            <person name="Tyler B.M."/>
            <person name="De Vries R.P."/>
            <person name="Kamoun S."/>
            <person name="Yandell M."/>
            <person name="Tisserat N."/>
            <person name="Buell C.R."/>
        </authorList>
    </citation>
    <scope>NUCLEOTIDE SEQUENCE</scope>
    <source>
        <strain evidence="10">DAOM:BR144</strain>
    </source>
</reference>
<dbReference type="PROSITE" id="PS51405">
    <property type="entry name" value="HEME_HALOPEROXIDASE"/>
    <property type="match status" value="1"/>
</dbReference>
<keyword evidence="4" id="KW-0479">Metal-binding</keyword>
<dbReference type="Proteomes" id="UP000019132">
    <property type="component" value="Unassembled WGS sequence"/>
</dbReference>
<evidence type="ECO:0000313" key="9">
    <source>
        <dbReference type="EnsemblProtists" id="PYU1_T009056"/>
    </source>
</evidence>
<dbReference type="InterPro" id="IPR036851">
    <property type="entry name" value="Chloroperoxidase-like_sf"/>
</dbReference>
<keyword evidence="6" id="KW-0408">Iron</keyword>
<keyword evidence="3" id="KW-0349">Heme</keyword>
<organism evidence="9 10">
    <name type="scientific">Globisporangium ultimum (strain ATCC 200006 / CBS 805.95 / DAOM BR144)</name>
    <name type="common">Pythium ultimum</name>
    <dbReference type="NCBI Taxonomy" id="431595"/>
    <lineage>
        <taxon>Eukaryota</taxon>
        <taxon>Sar</taxon>
        <taxon>Stramenopiles</taxon>
        <taxon>Oomycota</taxon>
        <taxon>Peronosporomycetes</taxon>
        <taxon>Pythiales</taxon>
        <taxon>Pythiaceae</taxon>
        <taxon>Globisporangium</taxon>
    </lineage>
</organism>
<dbReference type="AlphaFoldDB" id="K3WVQ8"/>
<dbReference type="Gene3D" id="1.10.489.10">
    <property type="entry name" value="Chloroperoxidase-like"/>
    <property type="match status" value="1"/>
</dbReference>
<dbReference type="InParanoid" id="K3WVQ8"/>
<evidence type="ECO:0000313" key="10">
    <source>
        <dbReference type="Proteomes" id="UP000019132"/>
    </source>
</evidence>
<dbReference type="VEuPathDB" id="FungiDB:PYU1_G009038"/>
<dbReference type="HOGENOM" id="CLU_050230_7_0_1"/>
<evidence type="ECO:0000259" key="8">
    <source>
        <dbReference type="PROSITE" id="PS51405"/>
    </source>
</evidence>
<dbReference type="InterPro" id="IPR000028">
    <property type="entry name" value="Chloroperoxidase"/>
</dbReference>
<dbReference type="OMA" id="KLQASAY"/>
<evidence type="ECO:0000256" key="5">
    <source>
        <dbReference type="ARBA" id="ARBA00023002"/>
    </source>
</evidence>
<comment type="similarity">
    <text evidence="7">Belongs to the chloroperoxidase family.</text>
</comment>
<dbReference type="eggNOG" id="ENOG502R9CD">
    <property type="taxonomic scope" value="Eukaryota"/>
</dbReference>
<dbReference type="Pfam" id="PF01328">
    <property type="entry name" value="Peroxidase_2"/>
    <property type="match status" value="1"/>
</dbReference>
<dbReference type="PANTHER" id="PTHR33577:SF9">
    <property type="entry name" value="PEROXIDASE STCC"/>
    <property type="match status" value="1"/>
</dbReference>
<accession>K3WVQ8</accession>